<feature type="domain" description="N-acetyltransferase" evidence="1">
    <location>
        <begin position="5"/>
        <end position="141"/>
    </location>
</feature>
<dbReference type="SUPFAM" id="SSF55729">
    <property type="entry name" value="Acyl-CoA N-acyltransferases (Nat)"/>
    <property type="match status" value="1"/>
</dbReference>
<evidence type="ECO:0000313" key="3">
    <source>
        <dbReference type="Proteomes" id="UP000267077"/>
    </source>
</evidence>
<dbReference type="CDD" id="cd04301">
    <property type="entry name" value="NAT_SF"/>
    <property type="match status" value="1"/>
</dbReference>
<dbReference type="RefSeq" id="WP_126674653.1">
    <property type="nucleotide sequence ID" value="NZ_RYZR01000007.1"/>
</dbReference>
<sequence length="148" mass="15629">MTIDIVVTAAPSSDVIAKISDELDLFNIAATDIADRIPLGVFAVDANTGTTLGGITGRTSLGMLFIDLFFLPNELRGSGLGTKLLAAAEDEARRRGCKAAVLYTISFQAPGFYTRNGWQVFGEIACDPPGTSRVFLSKDLTIPGVTVS</sequence>
<dbReference type="Gene3D" id="3.40.630.30">
    <property type="match status" value="1"/>
</dbReference>
<reference evidence="2 3" key="1">
    <citation type="submission" date="2018-12" db="EMBL/GenBank/DDBJ databases">
        <title>Dyella dinghuensis sp. nov. DHOA06 and Dyella choica sp. nov. 4M-K27, isolated from forest soil.</title>
        <authorList>
            <person name="Qiu L.-H."/>
            <person name="Gao Z.-H."/>
        </authorList>
    </citation>
    <scope>NUCLEOTIDE SEQUENCE [LARGE SCALE GENOMIC DNA]</scope>
    <source>
        <strain evidence="2 3">DHOA06</strain>
    </source>
</reference>
<dbReference type="AlphaFoldDB" id="A0A3S0PD14"/>
<dbReference type="InterPro" id="IPR016181">
    <property type="entry name" value="Acyl_CoA_acyltransferase"/>
</dbReference>
<gene>
    <name evidence="2" type="ORF">EKH79_15080</name>
</gene>
<keyword evidence="3" id="KW-1185">Reference proteome</keyword>
<comment type="caution">
    <text evidence="2">The sequence shown here is derived from an EMBL/GenBank/DDBJ whole genome shotgun (WGS) entry which is preliminary data.</text>
</comment>
<dbReference type="Pfam" id="PF00583">
    <property type="entry name" value="Acetyltransf_1"/>
    <property type="match status" value="1"/>
</dbReference>
<accession>A0A3S0PD14</accession>
<dbReference type="Proteomes" id="UP000267077">
    <property type="component" value="Unassembled WGS sequence"/>
</dbReference>
<protein>
    <submittedName>
        <fullName evidence="2">GNAT family N-acetyltransferase</fullName>
    </submittedName>
</protein>
<dbReference type="OrthoDB" id="9787920at2"/>
<proteinExistence type="predicted"/>
<dbReference type="GO" id="GO:0016747">
    <property type="term" value="F:acyltransferase activity, transferring groups other than amino-acyl groups"/>
    <property type="evidence" value="ECO:0007669"/>
    <property type="project" value="InterPro"/>
</dbReference>
<evidence type="ECO:0000313" key="2">
    <source>
        <dbReference type="EMBL" id="RUL62209.1"/>
    </source>
</evidence>
<dbReference type="PROSITE" id="PS51186">
    <property type="entry name" value="GNAT"/>
    <property type="match status" value="1"/>
</dbReference>
<organism evidence="2 3">
    <name type="scientific">Dyella dinghuensis</name>
    <dbReference type="NCBI Taxonomy" id="1920169"/>
    <lineage>
        <taxon>Bacteria</taxon>
        <taxon>Pseudomonadati</taxon>
        <taxon>Pseudomonadota</taxon>
        <taxon>Gammaproteobacteria</taxon>
        <taxon>Lysobacterales</taxon>
        <taxon>Rhodanobacteraceae</taxon>
        <taxon>Dyella</taxon>
    </lineage>
</organism>
<keyword evidence="2" id="KW-0808">Transferase</keyword>
<dbReference type="InterPro" id="IPR000182">
    <property type="entry name" value="GNAT_dom"/>
</dbReference>
<dbReference type="EMBL" id="RYZR01000007">
    <property type="protein sequence ID" value="RUL62209.1"/>
    <property type="molecule type" value="Genomic_DNA"/>
</dbReference>
<name>A0A3S0PD14_9GAMM</name>
<evidence type="ECO:0000259" key="1">
    <source>
        <dbReference type="PROSITE" id="PS51186"/>
    </source>
</evidence>